<comment type="caution">
    <text evidence="2">The sequence shown here is derived from an EMBL/GenBank/DDBJ whole genome shotgun (WGS) entry which is preliminary data.</text>
</comment>
<dbReference type="Gene3D" id="2.30.30.140">
    <property type="match status" value="1"/>
</dbReference>
<name>A0ABW2ALF1_9MICO</name>
<accession>A0ABW2ALF1</accession>
<dbReference type="InterPro" id="IPR001109">
    <property type="entry name" value="Hydrogenase_HupF/HypC"/>
</dbReference>
<dbReference type="NCBIfam" id="TIGR00074">
    <property type="entry name" value="hypC_hupF"/>
    <property type="match status" value="1"/>
</dbReference>
<evidence type="ECO:0000256" key="1">
    <source>
        <dbReference type="ARBA" id="ARBA00006018"/>
    </source>
</evidence>
<proteinExistence type="inferred from homology"/>
<dbReference type="Proteomes" id="UP001596298">
    <property type="component" value="Unassembled WGS sequence"/>
</dbReference>
<evidence type="ECO:0000313" key="2">
    <source>
        <dbReference type="EMBL" id="MFC6707444.1"/>
    </source>
</evidence>
<dbReference type="PRINTS" id="PR00445">
    <property type="entry name" value="HUPFHYPC"/>
</dbReference>
<sequence length="80" mass="8248">MCLGLAGRVVALTTEPDLADVQVAGVVRPINVALLDGVLEPGEWILIHSGFALERMSAQEAHDAMAVLGGPGADELLGDD</sequence>
<reference evidence="3" key="1">
    <citation type="journal article" date="2019" name="Int. J. Syst. Evol. Microbiol.">
        <title>The Global Catalogue of Microorganisms (GCM) 10K type strain sequencing project: providing services to taxonomists for standard genome sequencing and annotation.</title>
        <authorList>
            <consortium name="The Broad Institute Genomics Platform"/>
            <consortium name="The Broad Institute Genome Sequencing Center for Infectious Disease"/>
            <person name="Wu L."/>
            <person name="Ma J."/>
        </authorList>
    </citation>
    <scope>NUCLEOTIDE SEQUENCE [LARGE SCALE GENOMIC DNA]</scope>
    <source>
        <strain evidence="3">CCUG 58127</strain>
    </source>
</reference>
<comment type="similarity">
    <text evidence="1">Belongs to the HupF/HypC family.</text>
</comment>
<dbReference type="EMBL" id="JBHSWH010000001">
    <property type="protein sequence ID" value="MFC6707444.1"/>
    <property type="molecule type" value="Genomic_DNA"/>
</dbReference>
<evidence type="ECO:0000313" key="3">
    <source>
        <dbReference type="Proteomes" id="UP001596298"/>
    </source>
</evidence>
<dbReference type="SUPFAM" id="SSF159127">
    <property type="entry name" value="HupF/HypC-like"/>
    <property type="match status" value="1"/>
</dbReference>
<dbReference type="PANTHER" id="PTHR35177">
    <property type="entry name" value="HYDROGENASE MATURATION FACTOR HYBG"/>
    <property type="match status" value="1"/>
</dbReference>
<dbReference type="RefSeq" id="WP_382404114.1">
    <property type="nucleotide sequence ID" value="NZ_JBHSWH010000001.1"/>
</dbReference>
<dbReference type="Pfam" id="PF01455">
    <property type="entry name" value="HupF_HypC"/>
    <property type="match status" value="1"/>
</dbReference>
<dbReference type="PANTHER" id="PTHR35177:SF2">
    <property type="entry name" value="HYDROGENASE MATURATION FACTOR HYBG"/>
    <property type="match status" value="1"/>
</dbReference>
<gene>
    <name evidence="2" type="ORF">ACFQDH_19895</name>
</gene>
<keyword evidence="3" id="KW-1185">Reference proteome</keyword>
<organism evidence="2 3">
    <name type="scientific">Flexivirga alba</name>
    <dbReference type="NCBI Taxonomy" id="702742"/>
    <lineage>
        <taxon>Bacteria</taxon>
        <taxon>Bacillati</taxon>
        <taxon>Actinomycetota</taxon>
        <taxon>Actinomycetes</taxon>
        <taxon>Micrococcales</taxon>
        <taxon>Dermacoccaceae</taxon>
        <taxon>Flexivirga</taxon>
    </lineage>
</organism>
<protein>
    <submittedName>
        <fullName evidence="2">HypC/HybG/HupF family hydrogenase formation chaperone</fullName>
    </submittedName>
</protein>